<evidence type="ECO:0000313" key="3">
    <source>
        <dbReference type="Proteomes" id="UP001066276"/>
    </source>
</evidence>
<protein>
    <submittedName>
        <fullName evidence="2">Uncharacterized protein</fullName>
    </submittedName>
</protein>
<keyword evidence="3" id="KW-1185">Reference proteome</keyword>
<gene>
    <name evidence="2" type="ORF">NDU88_000599</name>
</gene>
<dbReference type="AlphaFoldDB" id="A0AAV7V9I4"/>
<feature type="transmembrane region" description="Helical" evidence="1">
    <location>
        <begin position="65"/>
        <end position="94"/>
    </location>
</feature>
<keyword evidence="1" id="KW-1133">Transmembrane helix</keyword>
<name>A0AAV7V9I4_PLEWA</name>
<dbReference type="EMBL" id="JANPWB010000003">
    <property type="protein sequence ID" value="KAJ1196734.1"/>
    <property type="molecule type" value="Genomic_DNA"/>
</dbReference>
<sequence>MFPNYRWSTPLHKWQLQTCGGSCAGHSSGFCTWLLLRGYGGNDGVMVMVMAQSALQSAAVVEETALLVTAGMLIVVTAVIMIVVVGVALAALLVAEAPVVGTLVALTAGAGAKWDEVSSSPS</sequence>
<keyword evidence="1" id="KW-0812">Transmembrane</keyword>
<evidence type="ECO:0000256" key="1">
    <source>
        <dbReference type="SAM" id="Phobius"/>
    </source>
</evidence>
<keyword evidence="1" id="KW-0472">Membrane</keyword>
<comment type="caution">
    <text evidence="2">The sequence shown here is derived from an EMBL/GenBank/DDBJ whole genome shotgun (WGS) entry which is preliminary data.</text>
</comment>
<accession>A0AAV7V9I4</accession>
<proteinExistence type="predicted"/>
<evidence type="ECO:0000313" key="2">
    <source>
        <dbReference type="EMBL" id="KAJ1196734.1"/>
    </source>
</evidence>
<dbReference type="Proteomes" id="UP001066276">
    <property type="component" value="Chromosome 2_1"/>
</dbReference>
<organism evidence="2 3">
    <name type="scientific">Pleurodeles waltl</name>
    <name type="common">Iberian ribbed newt</name>
    <dbReference type="NCBI Taxonomy" id="8319"/>
    <lineage>
        <taxon>Eukaryota</taxon>
        <taxon>Metazoa</taxon>
        <taxon>Chordata</taxon>
        <taxon>Craniata</taxon>
        <taxon>Vertebrata</taxon>
        <taxon>Euteleostomi</taxon>
        <taxon>Amphibia</taxon>
        <taxon>Batrachia</taxon>
        <taxon>Caudata</taxon>
        <taxon>Salamandroidea</taxon>
        <taxon>Salamandridae</taxon>
        <taxon>Pleurodelinae</taxon>
        <taxon>Pleurodeles</taxon>
    </lineage>
</organism>
<reference evidence="2" key="1">
    <citation type="journal article" date="2022" name="bioRxiv">
        <title>Sequencing and chromosome-scale assembly of the giantPleurodeles waltlgenome.</title>
        <authorList>
            <person name="Brown T."/>
            <person name="Elewa A."/>
            <person name="Iarovenko S."/>
            <person name="Subramanian E."/>
            <person name="Araus A.J."/>
            <person name="Petzold A."/>
            <person name="Susuki M."/>
            <person name="Suzuki K.-i.T."/>
            <person name="Hayashi T."/>
            <person name="Toyoda A."/>
            <person name="Oliveira C."/>
            <person name="Osipova E."/>
            <person name="Leigh N.D."/>
            <person name="Simon A."/>
            <person name="Yun M.H."/>
        </authorList>
    </citation>
    <scope>NUCLEOTIDE SEQUENCE</scope>
    <source>
        <strain evidence="2">20211129_DDA</strain>
        <tissue evidence="2">Liver</tissue>
    </source>
</reference>